<reference evidence="3" key="1">
    <citation type="submission" date="2024-01" db="EMBL/GenBank/DDBJ databases">
        <authorList>
            <person name="Webb A."/>
        </authorList>
    </citation>
    <scope>NUCLEOTIDE SEQUENCE</scope>
    <source>
        <strain evidence="3">Pm1</strain>
    </source>
</reference>
<dbReference type="InterPro" id="IPR012675">
    <property type="entry name" value="Beta-grasp_dom_sf"/>
</dbReference>
<evidence type="ECO:0000313" key="4">
    <source>
        <dbReference type="Proteomes" id="UP001162060"/>
    </source>
</evidence>
<keyword evidence="1" id="KW-0547">Nucleotide-binding</keyword>
<gene>
    <name evidence="3" type="ORF">PM001_LOCUS15064</name>
</gene>
<comment type="caution">
    <text evidence="3">The sequence shown here is derived from an EMBL/GenBank/DDBJ whole genome shotgun (WGS) entry which is preliminary data.</text>
</comment>
<dbReference type="Pfam" id="PF02597">
    <property type="entry name" value="ThiS"/>
    <property type="match status" value="1"/>
</dbReference>
<dbReference type="InterPro" id="IPR044672">
    <property type="entry name" value="MOCS2A"/>
</dbReference>
<feature type="region of interest" description="Disordered" evidence="2">
    <location>
        <begin position="1"/>
        <end position="24"/>
    </location>
</feature>
<evidence type="ECO:0008006" key="5">
    <source>
        <dbReference type="Google" id="ProtNLM"/>
    </source>
</evidence>
<dbReference type="Gene3D" id="3.10.20.30">
    <property type="match status" value="1"/>
</dbReference>
<dbReference type="EMBL" id="CAKLBY020000154">
    <property type="protein sequence ID" value="CAK7929914.1"/>
    <property type="molecule type" value="Genomic_DNA"/>
</dbReference>
<evidence type="ECO:0000256" key="2">
    <source>
        <dbReference type="SAM" id="MobiDB-lite"/>
    </source>
</evidence>
<dbReference type="GO" id="GO:0006777">
    <property type="term" value="P:Mo-molybdopterin cofactor biosynthetic process"/>
    <property type="evidence" value="ECO:0007669"/>
    <property type="project" value="InterPro"/>
</dbReference>
<sequence>MFDAGVRNKPRLIRPLPHHPHRRGLHEQHIGRPVYRSKPVVKIKVLYFAPAPHENTVRVKRAHSYRNRATPLHRLLLGKYLHVTSTIDSIMFALNAEYFDDMTLTDGDEVALIPPISGGE</sequence>
<dbReference type="SUPFAM" id="SSF54285">
    <property type="entry name" value="MoaD/ThiS"/>
    <property type="match status" value="1"/>
</dbReference>
<evidence type="ECO:0000313" key="3">
    <source>
        <dbReference type="EMBL" id="CAK7929914.1"/>
    </source>
</evidence>
<dbReference type="Proteomes" id="UP001162060">
    <property type="component" value="Unassembled WGS sequence"/>
</dbReference>
<organism evidence="3 4">
    <name type="scientific">Peronospora matthiolae</name>
    <dbReference type="NCBI Taxonomy" id="2874970"/>
    <lineage>
        <taxon>Eukaryota</taxon>
        <taxon>Sar</taxon>
        <taxon>Stramenopiles</taxon>
        <taxon>Oomycota</taxon>
        <taxon>Peronosporomycetes</taxon>
        <taxon>Peronosporales</taxon>
        <taxon>Peronosporaceae</taxon>
        <taxon>Peronospora</taxon>
    </lineage>
</organism>
<accession>A0AAV1U5F9</accession>
<dbReference type="PANTHER" id="PTHR33359:SF1">
    <property type="entry name" value="MOLYBDOPTERIN SYNTHASE SULFUR CARRIER SUBUNIT"/>
    <property type="match status" value="1"/>
</dbReference>
<protein>
    <recommendedName>
        <fullName evidence="5">Molybdopterin synthase sulfur carrier subunit</fullName>
    </recommendedName>
</protein>
<proteinExistence type="predicted"/>
<dbReference type="CDD" id="cd00754">
    <property type="entry name" value="Ubl_MoaD"/>
    <property type="match status" value="1"/>
</dbReference>
<feature type="compositionally biased region" description="Basic residues" evidence="2">
    <location>
        <begin position="8"/>
        <end position="24"/>
    </location>
</feature>
<dbReference type="InterPro" id="IPR003749">
    <property type="entry name" value="ThiS/MoaD-like"/>
</dbReference>
<dbReference type="GO" id="GO:0000166">
    <property type="term" value="F:nucleotide binding"/>
    <property type="evidence" value="ECO:0007669"/>
    <property type="project" value="UniProtKB-KW"/>
</dbReference>
<name>A0AAV1U5F9_9STRA</name>
<dbReference type="AlphaFoldDB" id="A0AAV1U5F9"/>
<evidence type="ECO:0000256" key="1">
    <source>
        <dbReference type="ARBA" id="ARBA00022741"/>
    </source>
</evidence>
<dbReference type="PANTHER" id="PTHR33359">
    <property type="entry name" value="MOLYBDOPTERIN SYNTHASE SULFUR CARRIER SUBUNIT"/>
    <property type="match status" value="1"/>
</dbReference>
<dbReference type="InterPro" id="IPR016155">
    <property type="entry name" value="Mopterin_synth/thiamin_S_b"/>
</dbReference>
<dbReference type="GO" id="GO:1990133">
    <property type="term" value="C:molybdopterin adenylyltransferase complex"/>
    <property type="evidence" value="ECO:0007669"/>
    <property type="project" value="TreeGrafter"/>
</dbReference>